<feature type="non-terminal residue" evidence="1">
    <location>
        <position position="1"/>
    </location>
</feature>
<keyword evidence="2" id="KW-1185">Reference proteome</keyword>
<organism evidence="1">
    <name type="scientific">Darwinula stevensoni</name>
    <dbReference type="NCBI Taxonomy" id="69355"/>
    <lineage>
        <taxon>Eukaryota</taxon>
        <taxon>Metazoa</taxon>
        <taxon>Ecdysozoa</taxon>
        <taxon>Arthropoda</taxon>
        <taxon>Crustacea</taxon>
        <taxon>Oligostraca</taxon>
        <taxon>Ostracoda</taxon>
        <taxon>Podocopa</taxon>
        <taxon>Podocopida</taxon>
        <taxon>Darwinulocopina</taxon>
        <taxon>Darwinuloidea</taxon>
        <taxon>Darwinulidae</taxon>
        <taxon>Darwinula</taxon>
    </lineage>
</organism>
<accession>A0A7R9AFH8</accession>
<reference evidence="1" key="1">
    <citation type="submission" date="2020-11" db="EMBL/GenBank/DDBJ databases">
        <authorList>
            <person name="Tran Van P."/>
        </authorList>
    </citation>
    <scope>NUCLEOTIDE SEQUENCE</scope>
</reference>
<evidence type="ECO:0000313" key="2">
    <source>
        <dbReference type="Proteomes" id="UP000677054"/>
    </source>
</evidence>
<proteinExistence type="predicted"/>
<dbReference type="Proteomes" id="UP000677054">
    <property type="component" value="Unassembled WGS sequence"/>
</dbReference>
<evidence type="ECO:0000313" key="1">
    <source>
        <dbReference type="EMBL" id="CAD7253280.1"/>
    </source>
</evidence>
<protein>
    <submittedName>
        <fullName evidence="1">Uncharacterized protein</fullName>
    </submittedName>
</protein>
<dbReference type="EMBL" id="CAJPEV010005596">
    <property type="protein sequence ID" value="CAG0903312.1"/>
    <property type="molecule type" value="Genomic_DNA"/>
</dbReference>
<dbReference type="AlphaFoldDB" id="A0A7R9AFH8"/>
<gene>
    <name evidence="1" type="ORF">DSTB1V02_LOCUS13030</name>
</gene>
<name>A0A7R9AFH8_9CRUS</name>
<dbReference type="EMBL" id="LR905113">
    <property type="protein sequence ID" value="CAD7253280.1"/>
    <property type="molecule type" value="Genomic_DNA"/>
</dbReference>
<sequence length="245" mass="27149">MQGKLKKARCGLSTGPGCFYDPDRDDDDMICYCNSTLCNDKDNHGFPPDSLECYDCDDEKECGDDVALWSTQKCVGPTPGGNQWHCSSEWQDGKLKKARCGLSTGPGCFYDPDRDDDDMICYCNSTLCNDKDNHGFPPDSLECYDCDDEKECGQDAKHICLPAGYQLELMSASKLNSSWSKPIYNPASYQLEMSVYRLDSGGAVVAHLTSQEARVRFTAVPSFFLFVLSCHPTLPSRPPALQYSG</sequence>